<reference evidence="7 8" key="1">
    <citation type="submission" date="2024-02" db="EMBL/GenBank/DDBJ databases">
        <title>New thermophilic sulfur-oxidizing bacteria from a hot springs of the Uzon caldera (Kamchatka, Russia).</title>
        <authorList>
            <person name="Dukat A.M."/>
            <person name="Elcheninov A.G."/>
            <person name="Frolov E.N."/>
        </authorList>
    </citation>
    <scope>NUCLEOTIDE SEQUENCE [LARGE SCALE GENOMIC DNA]</scope>
    <source>
        <strain evidence="7 8">AK1</strain>
    </source>
</reference>
<dbReference type="PANTHER" id="PTHR34773">
    <property type="entry name" value="FLAGELLAR SECRETION CHAPERONE FLIS"/>
    <property type="match status" value="1"/>
</dbReference>
<dbReference type="InterPro" id="IPR036584">
    <property type="entry name" value="FliS_sf"/>
</dbReference>
<name>A0ABV0ED07_9BURK</name>
<dbReference type="SUPFAM" id="SSF101116">
    <property type="entry name" value="Flagellar export chaperone FliS"/>
    <property type="match status" value="1"/>
</dbReference>
<dbReference type="Proteomes" id="UP001482231">
    <property type="component" value="Unassembled WGS sequence"/>
</dbReference>
<dbReference type="PIRSF" id="PIRSF039090">
    <property type="entry name" value="Flis"/>
    <property type="match status" value="1"/>
</dbReference>
<dbReference type="Gene3D" id="1.20.120.340">
    <property type="entry name" value="Flagellar protein FliS"/>
    <property type="match status" value="1"/>
</dbReference>
<evidence type="ECO:0000313" key="8">
    <source>
        <dbReference type="Proteomes" id="UP001482231"/>
    </source>
</evidence>
<dbReference type="CDD" id="cd16098">
    <property type="entry name" value="FliS"/>
    <property type="match status" value="1"/>
</dbReference>
<keyword evidence="5" id="KW-0143">Chaperone</keyword>
<evidence type="ECO:0000256" key="1">
    <source>
        <dbReference type="ARBA" id="ARBA00004514"/>
    </source>
</evidence>
<dbReference type="EMBL" id="JBAJEX010000001">
    <property type="protein sequence ID" value="MEO1765702.1"/>
    <property type="molecule type" value="Genomic_DNA"/>
</dbReference>
<evidence type="ECO:0000256" key="3">
    <source>
        <dbReference type="ARBA" id="ARBA00022490"/>
    </source>
</evidence>
<keyword evidence="7" id="KW-0282">Flagellum</keyword>
<keyword evidence="7" id="KW-0966">Cell projection</keyword>
<comment type="caution">
    <text evidence="7">The sequence shown here is derived from an EMBL/GenBank/DDBJ whole genome shotgun (WGS) entry which is preliminary data.</text>
</comment>
<dbReference type="InterPro" id="IPR003713">
    <property type="entry name" value="FliS"/>
</dbReference>
<evidence type="ECO:0000256" key="2">
    <source>
        <dbReference type="ARBA" id="ARBA00008787"/>
    </source>
</evidence>
<evidence type="ECO:0000256" key="5">
    <source>
        <dbReference type="ARBA" id="ARBA00023186"/>
    </source>
</evidence>
<evidence type="ECO:0000313" key="7">
    <source>
        <dbReference type="EMBL" id="MEO1765702.1"/>
    </source>
</evidence>
<dbReference type="Pfam" id="PF02561">
    <property type="entry name" value="FliS"/>
    <property type="match status" value="1"/>
</dbReference>
<proteinExistence type="inferred from homology"/>
<dbReference type="RefSeq" id="WP_347306090.1">
    <property type="nucleotide sequence ID" value="NZ_JBAJEX010000001.1"/>
</dbReference>
<comment type="subcellular location">
    <subcellularLocation>
        <location evidence="1 6">Cytoplasm</location>
        <location evidence="1 6">Cytosol</location>
    </subcellularLocation>
</comment>
<protein>
    <recommendedName>
        <fullName evidence="6">Flagellar secretion chaperone FliS</fullName>
    </recommendedName>
</protein>
<dbReference type="PANTHER" id="PTHR34773:SF1">
    <property type="entry name" value="FLAGELLAR SECRETION CHAPERONE FLIS"/>
    <property type="match status" value="1"/>
</dbReference>
<keyword evidence="8" id="KW-1185">Reference proteome</keyword>
<comment type="similarity">
    <text evidence="2 6">Belongs to the FliS family.</text>
</comment>
<gene>
    <name evidence="7" type="primary">fliS</name>
    <name evidence="7" type="ORF">V6E02_00500</name>
</gene>
<evidence type="ECO:0000256" key="4">
    <source>
        <dbReference type="ARBA" id="ARBA00022795"/>
    </source>
</evidence>
<sequence length="149" mass="15974">MNTMNRALTAYTDVDLQTAVATASPVQLIVLLYDGALAALASAKGRMQEMKLAEKGALISKAIGIVEGLRSVLDHEKGGEIARNLEALYDYMKRRLASANLRNDPAGLDEVMGLLGNLREAWVALAARERQQLPVAQMAEAPAGLSLRA</sequence>
<keyword evidence="4 6" id="KW-1005">Bacterial flagellum biogenesis</keyword>
<keyword evidence="7" id="KW-0969">Cilium</keyword>
<dbReference type="NCBIfam" id="TIGR00208">
    <property type="entry name" value="fliS"/>
    <property type="match status" value="1"/>
</dbReference>
<organism evidence="7 8">
    <name type="scientific">Thiobacter aerophilum</name>
    <dbReference type="NCBI Taxonomy" id="3121275"/>
    <lineage>
        <taxon>Bacteria</taxon>
        <taxon>Pseudomonadati</taxon>
        <taxon>Pseudomonadota</taxon>
        <taxon>Betaproteobacteria</taxon>
        <taxon>Burkholderiales</taxon>
        <taxon>Thiobacteraceae</taxon>
        <taxon>Thiobacter</taxon>
    </lineage>
</organism>
<accession>A0ABV0ED07</accession>
<keyword evidence="3 6" id="KW-0963">Cytoplasm</keyword>
<evidence type="ECO:0000256" key="6">
    <source>
        <dbReference type="PIRNR" id="PIRNR039090"/>
    </source>
</evidence>